<organism evidence="3 4">
    <name type="scientific">Thraustotheca clavata</name>
    <dbReference type="NCBI Taxonomy" id="74557"/>
    <lineage>
        <taxon>Eukaryota</taxon>
        <taxon>Sar</taxon>
        <taxon>Stramenopiles</taxon>
        <taxon>Oomycota</taxon>
        <taxon>Saprolegniomycetes</taxon>
        <taxon>Saprolegniales</taxon>
        <taxon>Achlyaceae</taxon>
        <taxon>Thraustotheca</taxon>
    </lineage>
</organism>
<dbReference type="PROSITE" id="PS50012">
    <property type="entry name" value="RCC1_3"/>
    <property type="match status" value="4"/>
</dbReference>
<feature type="repeat" description="RCC1" evidence="1">
    <location>
        <begin position="213"/>
        <end position="270"/>
    </location>
</feature>
<dbReference type="PANTHER" id="PTHR45982">
    <property type="entry name" value="REGULATOR OF CHROMOSOME CONDENSATION"/>
    <property type="match status" value="1"/>
</dbReference>
<dbReference type="PRINTS" id="PR00633">
    <property type="entry name" value="RCCNDNSATION"/>
</dbReference>
<feature type="repeat" description="RCC1" evidence="1">
    <location>
        <begin position="279"/>
        <end position="315"/>
    </location>
</feature>
<dbReference type="Pfam" id="PF00415">
    <property type="entry name" value="RCC1"/>
    <property type="match status" value="4"/>
</dbReference>
<dbReference type="PANTHER" id="PTHR45982:SF1">
    <property type="entry name" value="REGULATOR OF CHROMOSOME CONDENSATION"/>
    <property type="match status" value="1"/>
</dbReference>
<dbReference type="AlphaFoldDB" id="A0A1W0AC62"/>
<dbReference type="InterPro" id="IPR000408">
    <property type="entry name" value="Reg_chr_condens"/>
</dbReference>
<proteinExistence type="predicted"/>
<sequence>MNHEPLLTPQEPEDHATEDNSVPEVSSLPHLFDIYFFGKAPYLGDDNQQQNLTSSFPPGTNILEISSGYEWTAVLLENHLVYTWGSGQLGHGQDTTVSLMRPTLIASLANIRVVRISCGSTHGGFISETGELYMVGDGRYGRLGTGSSDMALVPVQVHCTYDAVKARCIALGIWPTFLDERGMKRDESTTFADVSCGDRHTLVLVRSMLIIKQAILAFGDGSYGRLGLGTDKDNKDPCLVSCYKTSQGIMFPPIQKIHAGQSHSLAVTHTGEVGIFVMNKLYTWGNGGHGRLGHGSEESYWTPKRVEYFTPSGSV</sequence>
<feature type="repeat" description="RCC1" evidence="1">
    <location>
        <begin position="130"/>
        <end position="207"/>
    </location>
</feature>
<name>A0A1W0AC62_9STRA</name>
<dbReference type="InterPro" id="IPR009091">
    <property type="entry name" value="RCC1/BLIP-II"/>
</dbReference>
<evidence type="ECO:0000256" key="2">
    <source>
        <dbReference type="SAM" id="MobiDB-lite"/>
    </source>
</evidence>
<comment type="caution">
    <text evidence="3">The sequence shown here is derived from an EMBL/GenBank/DDBJ whole genome shotgun (WGS) entry which is preliminary data.</text>
</comment>
<feature type="non-terminal residue" evidence="3">
    <location>
        <position position="315"/>
    </location>
</feature>
<accession>A0A1W0AC62</accession>
<feature type="region of interest" description="Disordered" evidence="2">
    <location>
        <begin position="1"/>
        <end position="23"/>
    </location>
</feature>
<dbReference type="InterPro" id="IPR051553">
    <property type="entry name" value="Ran_GTPase-activating"/>
</dbReference>
<dbReference type="STRING" id="74557.A0A1W0AC62"/>
<dbReference type="PROSITE" id="PS00626">
    <property type="entry name" value="RCC1_2"/>
    <property type="match status" value="1"/>
</dbReference>
<reference evidence="3 4" key="1">
    <citation type="journal article" date="2014" name="Genome Biol. Evol.">
        <title>The secreted proteins of Achlya hypogyna and Thraustotheca clavata identify the ancestral oomycete secretome and reveal gene acquisitions by horizontal gene transfer.</title>
        <authorList>
            <person name="Misner I."/>
            <person name="Blouin N."/>
            <person name="Leonard G."/>
            <person name="Richards T.A."/>
            <person name="Lane C.E."/>
        </authorList>
    </citation>
    <scope>NUCLEOTIDE SEQUENCE [LARGE SCALE GENOMIC DNA]</scope>
    <source>
        <strain evidence="3 4">ATCC 34112</strain>
    </source>
</reference>
<dbReference type="Proteomes" id="UP000243217">
    <property type="component" value="Unassembled WGS sequence"/>
</dbReference>
<evidence type="ECO:0000313" key="3">
    <source>
        <dbReference type="EMBL" id="OQS07907.1"/>
    </source>
</evidence>
<evidence type="ECO:0000313" key="4">
    <source>
        <dbReference type="Proteomes" id="UP000243217"/>
    </source>
</evidence>
<dbReference type="OrthoDB" id="10253607at2759"/>
<gene>
    <name evidence="3" type="ORF">THRCLA_00101</name>
</gene>
<keyword evidence="4" id="KW-1185">Reference proteome</keyword>
<feature type="repeat" description="RCC1" evidence="1">
    <location>
        <begin position="79"/>
        <end position="129"/>
    </location>
</feature>
<dbReference type="Gene3D" id="2.130.10.30">
    <property type="entry name" value="Regulator of chromosome condensation 1/beta-lactamase-inhibitor protein II"/>
    <property type="match status" value="2"/>
</dbReference>
<dbReference type="EMBL" id="JNBS01000035">
    <property type="protein sequence ID" value="OQS07907.1"/>
    <property type="molecule type" value="Genomic_DNA"/>
</dbReference>
<evidence type="ECO:0000256" key="1">
    <source>
        <dbReference type="PROSITE-ProRule" id="PRU00235"/>
    </source>
</evidence>
<protein>
    <submittedName>
        <fullName evidence="3">Regulator of chromosome condensation (RCC1)</fullName>
    </submittedName>
</protein>
<dbReference type="SUPFAM" id="SSF50985">
    <property type="entry name" value="RCC1/BLIP-II"/>
    <property type="match status" value="1"/>
</dbReference>